<gene>
    <name evidence="3" type="ORF">Acr_03g0016870</name>
</gene>
<sequence length="108" mass="11741">MIVPMVPRKVWNGELAALDDGDEDNDEMLPPHEIVARGSSILPKTTFSMLEGVGRRLKGGDLRSALGAEMGVKKKKIPPGDGDGTETEKYFGNWGRGHQPPTLPHCHP</sequence>
<evidence type="ECO:0000256" key="1">
    <source>
        <dbReference type="ARBA" id="ARBA00034773"/>
    </source>
</evidence>
<dbReference type="AlphaFoldDB" id="A0A7J0EEM9"/>
<dbReference type="EMBL" id="BJWL01000003">
    <property type="protein sequence ID" value="GFY84913.1"/>
    <property type="molecule type" value="Genomic_DNA"/>
</dbReference>
<proteinExistence type="inferred from homology"/>
<dbReference type="Proteomes" id="UP000585474">
    <property type="component" value="Unassembled WGS sequence"/>
</dbReference>
<reference evidence="3 4" key="1">
    <citation type="submission" date="2019-07" db="EMBL/GenBank/DDBJ databases">
        <title>De Novo Assembly of kiwifruit Actinidia rufa.</title>
        <authorList>
            <person name="Sugita-Konishi S."/>
            <person name="Sato K."/>
            <person name="Mori E."/>
            <person name="Abe Y."/>
            <person name="Kisaki G."/>
            <person name="Hamano K."/>
            <person name="Suezawa K."/>
            <person name="Otani M."/>
            <person name="Fukuda T."/>
            <person name="Manabe T."/>
            <person name="Gomi K."/>
            <person name="Tabuchi M."/>
            <person name="Akimitsu K."/>
            <person name="Kataoka I."/>
        </authorList>
    </citation>
    <scope>NUCLEOTIDE SEQUENCE [LARGE SCALE GENOMIC DNA]</scope>
    <source>
        <strain evidence="4">cv. Fuchu</strain>
    </source>
</reference>
<evidence type="ECO:0000256" key="2">
    <source>
        <dbReference type="SAM" id="MobiDB-lite"/>
    </source>
</evidence>
<protein>
    <submittedName>
        <fullName evidence="3">Uncharacterized protein</fullName>
    </submittedName>
</protein>
<name>A0A7J0EEM9_9ERIC</name>
<comment type="similarity">
    <text evidence="1">Belongs to the senescence regulator S40 family.</text>
</comment>
<dbReference type="GO" id="GO:0010150">
    <property type="term" value="P:leaf senescence"/>
    <property type="evidence" value="ECO:0007669"/>
    <property type="project" value="UniProtKB-ARBA"/>
</dbReference>
<organism evidence="3 4">
    <name type="scientific">Actinidia rufa</name>
    <dbReference type="NCBI Taxonomy" id="165716"/>
    <lineage>
        <taxon>Eukaryota</taxon>
        <taxon>Viridiplantae</taxon>
        <taxon>Streptophyta</taxon>
        <taxon>Embryophyta</taxon>
        <taxon>Tracheophyta</taxon>
        <taxon>Spermatophyta</taxon>
        <taxon>Magnoliopsida</taxon>
        <taxon>eudicotyledons</taxon>
        <taxon>Gunneridae</taxon>
        <taxon>Pentapetalae</taxon>
        <taxon>asterids</taxon>
        <taxon>Ericales</taxon>
        <taxon>Actinidiaceae</taxon>
        <taxon>Actinidia</taxon>
    </lineage>
</organism>
<dbReference type="Pfam" id="PF04520">
    <property type="entry name" value="Senescence_reg"/>
    <property type="match status" value="1"/>
</dbReference>
<keyword evidence="4" id="KW-1185">Reference proteome</keyword>
<dbReference type="OrthoDB" id="684536at2759"/>
<evidence type="ECO:0000313" key="3">
    <source>
        <dbReference type="EMBL" id="GFY84913.1"/>
    </source>
</evidence>
<comment type="caution">
    <text evidence="3">The sequence shown here is derived from an EMBL/GenBank/DDBJ whole genome shotgun (WGS) entry which is preliminary data.</text>
</comment>
<dbReference type="PANTHER" id="PTHR33083:SF116">
    <property type="entry name" value="OS04G0413900 PROTEIN"/>
    <property type="match status" value="1"/>
</dbReference>
<dbReference type="InterPro" id="IPR007608">
    <property type="entry name" value="Senescence_reg_S40"/>
</dbReference>
<accession>A0A7J0EEM9</accession>
<evidence type="ECO:0000313" key="4">
    <source>
        <dbReference type="Proteomes" id="UP000585474"/>
    </source>
</evidence>
<dbReference type="PANTHER" id="PTHR33083">
    <property type="entry name" value="EXPRESSED PROTEIN"/>
    <property type="match status" value="1"/>
</dbReference>
<feature type="region of interest" description="Disordered" evidence="2">
    <location>
        <begin position="70"/>
        <end position="108"/>
    </location>
</feature>